<evidence type="ECO:0000256" key="1">
    <source>
        <dbReference type="SAM" id="MobiDB-lite"/>
    </source>
</evidence>
<gene>
    <name evidence="2" type="ORF">KEC57_14155</name>
</gene>
<sequence>MVATPPPDSAGASSGTSGRGGRASATRRERLRSHRLSAPAPSVAAAARHMLATQGQEFWGGRWALAARTKGRATIRDVDAAFERGEIVRSWTMRGTIHVIPSEDLAWVLSITGERQGRQVAAVRRAEGIDDDEMARTEQIARAALSGGNRLTRKELFEALEAGGVSTAGQRGYHLLVSLSLRAIVCQGPIVPREGGPTREQYIVLTEEWIQDAASPANPLAELFTRFIASHGPAGARDFAWWTGLPLGVARSAAVESLALSDGRRDEASARLTVVAEQPEPQYVVTGPAVPRRSAAAPEVLALPPFEEYFLSYADRTVPCAPEFLSAIGPGLNGIVRPIIVARGEIVGVWTHSVAVGRHADDPVPVLFTQGSATDLEVAAALDRYRDFITA</sequence>
<dbReference type="EMBL" id="JAGTTN010000005">
    <property type="protein sequence ID" value="MCC2033327.1"/>
    <property type="molecule type" value="Genomic_DNA"/>
</dbReference>
<dbReference type="AlphaFoldDB" id="A0A9X1S4A6"/>
<name>A0A9X1S4A6_9MICO</name>
<reference evidence="2" key="1">
    <citation type="submission" date="2021-04" db="EMBL/GenBank/DDBJ databases">
        <title>Microbacterium tenobrionis sp. nov. and Microbacterium allomyrinae sp. nov., isolated from larvae of Tenobrio molitor and Allomyrina dichotoma, respectively.</title>
        <authorList>
            <person name="Lee S.D."/>
        </authorList>
    </citation>
    <scope>NUCLEOTIDE SEQUENCE</scope>
    <source>
        <strain evidence="2">BWT-G7</strain>
    </source>
</reference>
<organism evidence="2 3">
    <name type="scientific">Microbacterium allomyrinae</name>
    <dbReference type="NCBI Taxonomy" id="2830666"/>
    <lineage>
        <taxon>Bacteria</taxon>
        <taxon>Bacillati</taxon>
        <taxon>Actinomycetota</taxon>
        <taxon>Actinomycetes</taxon>
        <taxon>Micrococcales</taxon>
        <taxon>Microbacteriaceae</taxon>
        <taxon>Microbacterium</taxon>
    </lineage>
</organism>
<keyword evidence="3" id="KW-1185">Reference proteome</keyword>
<evidence type="ECO:0000313" key="3">
    <source>
        <dbReference type="Proteomes" id="UP001139354"/>
    </source>
</evidence>
<comment type="caution">
    <text evidence="2">The sequence shown here is derived from an EMBL/GenBank/DDBJ whole genome shotgun (WGS) entry which is preliminary data.</text>
</comment>
<dbReference type="Proteomes" id="UP001139354">
    <property type="component" value="Unassembled WGS sequence"/>
</dbReference>
<accession>A0A9X1S4A6</accession>
<dbReference type="Pfam" id="PF06224">
    <property type="entry name" value="AlkZ-like"/>
    <property type="match status" value="1"/>
</dbReference>
<dbReference type="PANTHER" id="PTHR38479">
    <property type="entry name" value="LMO0824 PROTEIN"/>
    <property type="match status" value="1"/>
</dbReference>
<proteinExistence type="predicted"/>
<dbReference type="InterPro" id="IPR009351">
    <property type="entry name" value="AlkZ-like"/>
</dbReference>
<evidence type="ECO:0000313" key="2">
    <source>
        <dbReference type="EMBL" id="MCC2033327.1"/>
    </source>
</evidence>
<protein>
    <submittedName>
        <fullName evidence="2">AlkZ family DNA glycosylase</fullName>
    </submittedName>
</protein>
<dbReference type="PANTHER" id="PTHR38479:SF2">
    <property type="entry name" value="WINGED HELIX DNA-BINDING DOMAIN-CONTAINING PROTEIN"/>
    <property type="match status" value="1"/>
</dbReference>
<feature type="region of interest" description="Disordered" evidence="1">
    <location>
        <begin position="1"/>
        <end position="41"/>
    </location>
</feature>